<proteinExistence type="predicted"/>
<evidence type="ECO:0000313" key="1">
    <source>
        <dbReference type="EMBL" id="KAI8549280.1"/>
    </source>
</evidence>
<comment type="caution">
    <text evidence="1">The sequence shown here is derived from an EMBL/GenBank/DDBJ whole genome shotgun (WGS) entry which is preliminary data.</text>
</comment>
<reference evidence="1" key="1">
    <citation type="submission" date="2022-02" db="EMBL/GenBank/DDBJ databases">
        <title>Plant Genome Project.</title>
        <authorList>
            <person name="Zhang R.-G."/>
        </authorList>
    </citation>
    <scope>NUCLEOTIDE SEQUENCE</scope>
    <source>
        <strain evidence="1">AT1</strain>
    </source>
</reference>
<keyword evidence="2" id="KW-1185">Reference proteome</keyword>
<evidence type="ECO:0000313" key="2">
    <source>
        <dbReference type="Proteomes" id="UP001062846"/>
    </source>
</evidence>
<sequence length="263" mass="30643">MAREKDAEIAFLKQRIKELTNQVKQQWKQKQSESTIFDSMSDAQLHEITQQGRATIEKRRHAEIMSRSCQQSTYIRPLLKKVWKFCAQEQCTTSFDSESERLVHELTQKFGVKKDEEEKKKEVSHQVDSKKRKAKIDVNERAKDPGQAQPTKKRKLLKTGPVFKYLSKESNKKLTSFWKSAAETDSLWAGNHYETSIYADEVGHILEQEAIANSYVEAKANETTRRKMYDDDLNNVLTFDFVIFPIHEDDHWTLLVLKVLEGS</sequence>
<name>A0ACC0N7Z2_RHOML</name>
<accession>A0ACC0N7Z2</accession>
<organism evidence="1 2">
    <name type="scientific">Rhododendron molle</name>
    <name type="common">Chinese azalea</name>
    <name type="synonym">Azalea mollis</name>
    <dbReference type="NCBI Taxonomy" id="49168"/>
    <lineage>
        <taxon>Eukaryota</taxon>
        <taxon>Viridiplantae</taxon>
        <taxon>Streptophyta</taxon>
        <taxon>Embryophyta</taxon>
        <taxon>Tracheophyta</taxon>
        <taxon>Spermatophyta</taxon>
        <taxon>Magnoliopsida</taxon>
        <taxon>eudicotyledons</taxon>
        <taxon>Gunneridae</taxon>
        <taxon>Pentapetalae</taxon>
        <taxon>asterids</taxon>
        <taxon>Ericales</taxon>
        <taxon>Ericaceae</taxon>
        <taxon>Ericoideae</taxon>
        <taxon>Rhodoreae</taxon>
        <taxon>Rhododendron</taxon>
    </lineage>
</organism>
<gene>
    <name evidence="1" type="ORF">RHMOL_Rhmol06G0013500</name>
</gene>
<dbReference type="Proteomes" id="UP001062846">
    <property type="component" value="Chromosome 6"/>
</dbReference>
<dbReference type="EMBL" id="CM046393">
    <property type="protein sequence ID" value="KAI8549280.1"/>
    <property type="molecule type" value="Genomic_DNA"/>
</dbReference>
<protein>
    <submittedName>
        <fullName evidence="1">Uncharacterized protein</fullName>
    </submittedName>
</protein>